<keyword evidence="4 8" id="KW-0653">Protein transport</keyword>
<evidence type="ECO:0000256" key="8">
    <source>
        <dbReference type="HAMAP-Rule" id="MF_00422"/>
    </source>
</evidence>
<keyword evidence="3 8" id="KW-0812">Transmembrane</keyword>
<reference evidence="9 10" key="1">
    <citation type="submission" date="2021-03" db="EMBL/GenBank/DDBJ databases">
        <title>Genomic Encyclopedia of Type Strains, Phase IV (KMG-IV): sequencing the most valuable type-strain genomes for metagenomic binning, comparative biology and taxonomic classification.</title>
        <authorList>
            <person name="Goeker M."/>
        </authorList>
    </citation>
    <scope>NUCLEOTIDE SEQUENCE [LARGE SCALE GENOMIC DNA]</scope>
    <source>
        <strain evidence="9 10">DSM 28783</strain>
    </source>
</reference>
<evidence type="ECO:0000256" key="7">
    <source>
        <dbReference type="ARBA" id="ARBA00023136"/>
    </source>
</evidence>
<keyword evidence="6 8" id="KW-0811">Translocation</keyword>
<comment type="subcellular location">
    <subcellularLocation>
        <location evidence="8">Cell membrane</location>
        <topology evidence="8">Single-pass membrane protein</topology>
    </subcellularLocation>
    <subcellularLocation>
        <location evidence="1">Membrane</location>
    </subcellularLocation>
</comment>
<protein>
    <recommendedName>
        <fullName evidence="8">Protein translocase subunit SecE</fullName>
    </recommendedName>
</protein>
<keyword evidence="2 8" id="KW-0813">Transport</keyword>
<dbReference type="RefSeq" id="WP_209702288.1">
    <property type="nucleotide sequence ID" value="NZ_JAGGLM010000010.1"/>
</dbReference>
<comment type="caution">
    <text evidence="9">The sequence shown here is derived from an EMBL/GenBank/DDBJ whole genome shotgun (WGS) entry which is preliminary data.</text>
</comment>
<evidence type="ECO:0000256" key="4">
    <source>
        <dbReference type="ARBA" id="ARBA00022927"/>
    </source>
</evidence>
<name>A0ABS4KSW7_9CLOT</name>
<dbReference type="InterPro" id="IPR038379">
    <property type="entry name" value="SecE_sf"/>
</dbReference>
<evidence type="ECO:0000256" key="3">
    <source>
        <dbReference type="ARBA" id="ARBA00022692"/>
    </source>
</evidence>
<feature type="transmembrane region" description="Helical" evidence="8">
    <location>
        <begin position="49"/>
        <end position="71"/>
    </location>
</feature>
<dbReference type="EMBL" id="JAGGLM010000010">
    <property type="protein sequence ID" value="MBP2033138.1"/>
    <property type="molecule type" value="Genomic_DNA"/>
</dbReference>
<evidence type="ECO:0000256" key="2">
    <source>
        <dbReference type="ARBA" id="ARBA00022448"/>
    </source>
</evidence>
<dbReference type="Pfam" id="PF00584">
    <property type="entry name" value="SecE"/>
    <property type="match status" value="1"/>
</dbReference>
<keyword evidence="5 8" id="KW-1133">Transmembrane helix</keyword>
<dbReference type="Proteomes" id="UP001519307">
    <property type="component" value="Unassembled WGS sequence"/>
</dbReference>
<comment type="function">
    <text evidence="8">Essential subunit of the Sec protein translocation channel SecYEG. Clamps together the 2 halves of SecY. May contact the channel plug during translocation.</text>
</comment>
<dbReference type="NCBIfam" id="TIGR00964">
    <property type="entry name" value="secE_bact"/>
    <property type="match status" value="1"/>
</dbReference>
<comment type="similarity">
    <text evidence="8">Belongs to the SecE/SEC61-gamma family.</text>
</comment>
<gene>
    <name evidence="8" type="primary">secE</name>
    <name evidence="9" type="ORF">J2Z42_001821</name>
</gene>
<evidence type="ECO:0000256" key="5">
    <source>
        <dbReference type="ARBA" id="ARBA00022989"/>
    </source>
</evidence>
<keyword evidence="8" id="KW-1003">Cell membrane</keyword>
<evidence type="ECO:0000256" key="6">
    <source>
        <dbReference type="ARBA" id="ARBA00023010"/>
    </source>
</evidence>
<dbReference type="HAMAP" id="MF_00422">
    <property type="entry name" value="SecE"/>
    <property type="match status" value="1"/>
</dbReference>
<dbReference type="Gene3D" id="1.20.5.1030">
    <property type="entry name" value="Preprotein translocase secy subunit"/>
    <property type="match status" value="1"/>
</dbReference>
<dbReference type="InterPro" id="IPR001901">
    <property type="entry name" value="Translocase_SecE/Sec61-g"/>
</dbReference>
<comment type="subunit">
    <text evidence="8">Component of the Sec protein translocase complex. Heterotrimer consisting of SecY, SecE and SecG subunits. The heterotrimers can form oligomers, although 1 heterotrimer is thought to be able to translocate proteins. Interacts with the ribosome. Interacts with SecDF, and other proteins may be involved. Interacts with SecA.</text>
</comment>
<evidence type="ECO:0000256" key="1">
    <source>
        <dbReference type="ARBA" id="ARBA00004370"/>
    </source>
</evidence>
<keyword evidence="7 8" id="KW-0472">Membrane</keyword>
<evidence type="ECO:0000313" key="10">
    <source>
        <dbReference type="Proteomes" id="UP001519307"/>
    </source>
</evidence>
<sequence length="76" mass="8508">MSSSNDDKKSNNDVIKDGGFFNFFKDLIAEFNRITWASKAHVKKASISVIAFCAVYVVVIGILDFGFNFIVQNILK</sequence>
<organism evidence="9 10">
    <name type="scientific">Clostridium algifaecis</name>
    <dbReference type="NCBI Taxonomy" id="1472040"/>
    <lineage>
        <taxon>Bacteria</taxon>
        <taxon>Bacillati</taxon>
        <taxon>Bacillota</taxon>
        <taxon>Clostridia</taxon>
        <taxon>Eubacteriales</taxon>
        <taxon>Clostridiaceae</taxon>
        <taxon>Clostridium</taxon>
    </lineage>
</organism>
<evidence type="ECO:0000313" key="9">
    <source>
        <dbReference type="EMBL" id="MBP2033138.1"/>
    </source>
</evidence>
<accession>A0ABS4KSW7</accession>
<keyword evidence="10" id="KW-1185">Reference proteome</keyword>
<proteinExistence type="inferred from homology"/>
<dbReference type="InterPro" id="IPR005807">
    <property type="entry name" value="SecE_bac"/>
</dbReference>